<dbReference type="RefSeq" id="WP_069980262.1">
    <property type="nucleotide sequence ID" value="NZ_CP017269.1"/>
</dbReference>
<dbReference type="InterPro" id="IPR045621">
    <property type="entry name" value="BPD_transp_1_N"/>
</dbReference>
<keyword evidence="3" id="KW-1003">Cell membrane</keyword>
<dbReference type="OrthoDB" id="9773221at2"/>
<feature type="transmembrane region" description="Helical" evidence="7">
    <location>
        <begin position="9"/>
        <end position="30"/>
    </location>
</feature>
<dbReference type="EMBL" id="CP017269">
    <property type="protein sequence ID" value="AOT71946.1"/>
    <property type="molecule type" value="Genomic_DNA"/>
</dbReference>
<dbReference type="AlphaFoldDB" id="A0A1D8GM05"/>
<accession>A0A1D8GM05</accession>
<evidence type="ECO:0000256" key="4">
    <source>
        <dbReference type="ARBA" id="ARBA00022692"/>
    </source>
</evidence>
<dbReference type="STRING" id="1424294.Gferi_21835"/>
<dbReference type="KEGG" id="gfe:Gferi_21835"/>
<dbReference type="SUPFAM" id="SSF161098">
    <property type="entry name" value="MetI-like"/>
    <property type="match status" value="1"/>
</dbReference>
<evidence type="ECO:0000256" key="1">
    <source>
        <dbReference type="ARBA" id="ARBA00004651"/>
    </source>
</evidence>
<dbReference type="PANTHER" id="PTHR43163">
    <property type="entry name" value="DIPEPTIDE TRANSPORT SYSTEM PERMEASE PROTEIN DPPB-RELATED"/>
    <property type="match status" value="1"/>
</dbReference>
<dbReference type="Proteomes" id="UP000095743">
    <property type="component" value="Chromosome"/>
</dbReference>
<gene>
    <name evidence="9" type="ORF">Gferi_21835</name>
</gene>
<organism evidence="9 10">
    <name type="scientific">Geosporobacter ferrireducens</name>
    <dbReference type="NCBI Taxonomy" id="1424294"/>
    <lineage>
        <taxon>Bacteria</taxon>
        <taxon>Bacillati</taxon>
        <taxon>Bacillota</taxon>
        <taxon>Clostridia</taxon>
        <taxon>Peptostreptococcales</taxon>
        <taxon>Thermotaleaceae</taxon>
        <taxon>Geosporobacter</taxon>
    </lineage>
</organism>
<dbReference type="Gene3D" id="1.10.3720.10">
    <property type="entry name" value="MetI-like"/>
    <property type="match status" value="1"/>
</dbReference>
<sequence length="334" mass="37056">MKQVIIKRLYLLIIVLLGVTFITFTMSHVIPGDPARMLVGQRASEETLQRVRENLGLDKPVWVQYLIYMKGLLRGDMGISIRTQQPVISDLIAFFPATFELAIFAFLIALGIGIPLGVLASIKQNTWVDHVSRIFSIGGVSIPVFWSGIVCILIFYSKLNWLPASGRLSIGLDISTRITGLYTIDSLLTGNFKVFADTIRHLILPATVLSYAQLATITRQVRSSMLEVLNQEYIRTARANGIAEWYLIIFYGLRNALIPTVTVVGLSFGALLGGAVVTETVFAWPGMGKYVVDSISFLDFPAIMGFTLIVVVGYMLINLMVDLLYMALDPQIRE</sequence>
<evidence type="ECO:0000256" key="6">
    <source>
        <dbReference type="ARBA" id="ARBA00023136"/>
    </source>
</evidence>
<feature type="domain" description="ABC transmembrane type-1" evidence="8">
    <location>
        <begin position="95"/>
        <end position="321"/>
    </location>
</feature>
<dbReference type="InterPro" id="IPR000515">
    <property type="entry name" value="MetI-like"/>
</dbReference>
<evidence type="ECO:0000259" key="8">
    <source>
        <dbReference type="PROSITE" id="PS50928"/>
    </source>
</evidence>
<keyword evidence="5 7" id="KW-1133">Transmembrane helix</keyword>
<evidence type="ECO:0000256" key="3">
    <source>
        <dbReference type="ARBA" id="ARBA00022475"/>
    </source>
</evidence>
<keyword evidence="4 7" id="KW-0812">Transmembrane</keyword>
<dbReference type="Pfam" id="PF00528">
    <property type="entry name" value="BPD_transp_1"/>
    <property type="match status" value="1"/>
</dbReference>
<dbReference type="GO" id="GO:0005886">
    <property type="term" value="C:plasma membrane"/>
    <property type="evidence" value="ECO:0007669"/>
    <property type="project" value="UniProtKB-SubCell"/>
</dbReference>
<protein>
    <submittedName>
        <fullName evidence="9">Peptide ABC transporter permease</fullName>
    </submittedName>
</protein>
<feature type="transmembrane region" description="Helical" evidence="7">
    <location>
        <begin position="134"/>
        <end position="156"/>
    </location>
</feature>
<dbReference type="GO" id="GO:0071916">
    <property type="term" value="F:dipeptide transmembrane transporter activity"/>
    <property type="evidence" value="ECO:0007669"/>
    <property type="project" value="TreeGrafter"/>
</dbReference>
<reference evidence="9 10" key="1">
    <citation type="submission" date="2016-09" db="EMBL/GenBank/DDBJ databases">
        <title>Genomic analysis reveals versatility of anaerobic energy metabolism of Geosporobacter ferrireducens IRF9 of phylum Firmicutes.</title>
        <authorList>
            <person name="Kim S.-J."/>
        </authorList>
    </citation>
    <scope>NUCLEOTIDE SEQUENCE [LARGE SCALE GENOMIC DNA]</scope>
    <source>
        <strain evidence="9 10">IRF9</strain>
    </source>
</reference>
<proteinExistence type="inferred from homology"/>
<feature type="transmembrane region" description="Helical" evidence="7">
    <location>
        <begin position="302"/>
        <end position="328"/>
    </location>
</feature>
<evidence type="ECO:0000313" key="9">
    <source>
        <dbReference type="EMBL" id="AOT71946.1"/>
    </source>
</evidence>
<dbReference type="PROSITE" id="PS50928">
    <property type="entry name" value="ABC_TM1"/>
    <property type="match status" value="1"/>
</dbReference>
<evidence type="ECO:0000256" key="7">
    <source>
        <dbReference type="RuleBase" id="RU363032"/>
    </source>
</evidence>
<feature type="transmembrane region" description="Helical" evidence="7">
    <location>
        <begin position="198"/>
        <end position="217"/>
    </location>
</feature>
<dbReference type="CDD" id="cd06261">
    <property type="entry name" value="TM_PBP2"/>
    <property type="match status" value="1"/>
</dbReference>
<dbReference type="Pfam" id="PF19300">
    <property type="entry name" value="BPD_transp_1_N"/>
    <property type="match status" value="1"/>
</dbReference>
<keyword evidence="2 7" id="KW-0813">Transport</keyword>
<feature type="transmembrane region" description="Helical" evidence="7">
    <location>
        <begin position="256"/>
        <end position="282"/>
    </location>
</feature>
<comment type="subcellular location">
    <subcellularLocation>
        <location evidence="1 7">Cell membrane</location>
        <topology evidence="1 7">Multi-pass membrane protein</topology>
    </subcellularLocation>
</comment>
<keyword evidence="6 7" id="KW-0472">Membrane</keyword>
<dbReference type="PANTHER" id="PTHR43163:SF8">
    <property type="entry name" value="D,D-DIPEPTIDE TRANSPORT SYSTEM PERMEASE PROTEIN DDPB-RELATED"/>
    <property type="match status" value="1"/>
</dbReference>
<feature type="transmembrane region" description="Helical" evidence="7">
    <location>
        <begin position="101"/>
        <end position="122"/>
    </location>
</feature>
<evidence type="ECO:0000313" key="10">
    <source>
        <dbReference type="Proteomes" id="UP000095743"/>
    </source>
</evidence>
<evidence type="ECO:0000256" key="5">
    <source>
        <dbReference type="ARBA" id="ARBA00022989"/>
    </source>
</evidence>
<comment type="similarity">
    <text evidence="7">Belongs to the binding-protein-dependent transport system permease family.</text>
</comment>
<evidence type="ECO:0000256" key="2">
    <source>
        <dbReference type="ARBA" id="ARBA00022448"/>
    </source>
</evidence>
<keyword evidence="10" id="KW-1185">Reference proteome</keyword>
<dbReference type="InterPro" id="IPR035906">
    <property type="entry name" value="MetI-like_sf"/>
</dbReference>
<name>A0A1D8GM05_9FIRM</name>